<evidence type="ECO:0000313" key="2">
    <source>
        <dbReference type="Proteomes" id="UP000247810"/>
    </source>
</evidence>
<name>A0A319DSK8_9EURO</name>
<dbReference type="AlphaFoldDB" id="A0A319DSK8"/>
<dbReference type="Proteomes" id="UP000247810">
    <property type="component" value="Unassembled WGS sequence"/>
</dbReference>
<proteinExistence type="predicted"/>
<organism evidence="1 2">
    <name type="scientific">Aspergillus ellipticus CBS 707.79</name>
    <dbReference type="NCBI Taxonomy" id="1448320"/>
    <lineage>
        <taxon>Eukaryota</taxon>
        <taxon>Fungi</taxon>
        <taxon>Dikarya</taxon>
        <taxon>Ascomycota</taxon>
        <taxon>Pezizomycotina</taxon>
        <taxon>Eurotiomycetes</taxon>
        <taxon>Eurotiomycetidae</taxon>
        <taxon>Eurotiales</taxon>
        <taxon>Aspergillaceae</taxon>
        <taxon>Aspergillus</taxon>
        <taxon>Aspergillus subgen. Circumdati</taxon>
    </lineage>
</organism>
<dbReference type="EMBL" id="KZ825802">
    <property type="protein sequence ID" value="PYH99414.1"/>
    <property type="molecule type" value="Genomic_DNA"/>
</dbReference>
<reference evidence="1 2" key="1">
    <citation type="submission" date="2018-02" db="EMBL/GenBank/DDBJ databases">
        <title>The genomes of Aspergillus section Nigri reveals drivers in fungal speciation.</title>
        <authorList>
            <consortium name="DOE Joint Genome Institute"/>
            <person name="Vesth T.C."/>
            <person name="Nybo J."/>
            <person name="Theobald S."/>
            <person name="Brandl J."/>
            <person name="Frisvad J.C."/>
            <person name="Nielsen K.F."/>
            <person name="Lyhne E.K."/>
            <person name="Kogle M.E."/>
            <person name="Kuo A."/>
            <person name="Riley R."/>
            <person name="Clum A."/>
            <person name="Nolan M."/>
            <person name="Lipzen A."/>
            <person name="Salamov A."/>
            <person name="Henrissat B."/>
            <person name="Wiebenga A."/>
            <person name="De vries R.P."/>
            <person name="Grigoriev I.V."/>
            <person name="Mortensen U.H."/>
            <person name="Andersen M.R."/>
            <person name="Baker S.E."/>
        </authorList>
    </citation>
    <scope>NUCLEOTIDE SEQUENCE [LARGE SCALE GENOMIC DNA]</scope>
    <source>
        <strain evidence="1 2">CBS 707.79</strain>
    </source>
</reference>
<keyword evidence="2" id="KW-1185">Reference proteome</keyword>
<gene>
    <name evidence="1" type="ORF">BO71DRAFT_206503</name>
</gene>
<dbReference type="VEuPathDB" id="FungiDB:BO71DRAFT_206503"/>
<accession>A0A319DSK8</accession>
<evidence type="ECO:0000313" key="1">
    <source>
        <dbReference type="EMBL" id="PYH99414.1"/>
    </source>
</evidence>
<protein>
    <submittedName>
        <fullName evidence="1">Uncharacterized protein</fullName>
    </submittedName>
</protein>
<sequence>MASFSESTLPNSWTQEQLVPPLVITGSPNGVNIVSLVAWSSIKSRQHHKNYFSQFSTTYGGIIDYIQRLTMHIYLQDKKKEEGKKNEFCRPSSPPPRLPPTVYRMYTKERLMSLAIIYRTPNDLRWT</sequence>